<evidence type="ECO:0000259" key="2">
    <source>
        <dbReference type="Pfam" id="PF13020"/>
    </source>
</evidence>
<accession>A0ABP9D0I9</accession>
<dbReference type="InterPro" id="IPR036890">
    <property type="entry name" value="HATPase_C_sf"/>
</dbReference>
<reference evidence="4" key="1">
    <citation type="journal article" date="2019" name="Int. J. Syst. Evol. Microbiol.">
        <title>The Global Catalogue of Microorganisms (GCM) 10K type strain sequencing project: providing services to taxonomists for standard genome sequencing and annotation.</title>
        <authorList>
            <consortium name="The Broad Institute Genomics Platform"/>
            <consortium name="The Broad Institute Genome Sequencing Center for Infectious Disease"/>
            <person name="Wu L."/>
            <person name="Ma J."/>
        </authorList>
    </citation>
    <scope>NUCLEOTIDE SEQUENCE [LARGE SCALE GENOMIC DNA]</scope>
    <source>
        <strain evidence="4">JCM 18542</strain>
    </source>
</reference>
<dbReference type="SUPFAM" id="SSF55874">
    <property type="entry name" value="ATPase domain of HSP90 chaperone/DNA topoisomerase II/histidine kinase"/>
    <property type="match status" value="1"/>
</dbReference>
<evidence type="ECO:0000313" key="3">
    <source>
        <dbReference type="EMBL" id="GAA4824254.1"/>
    </source>
</evidence>
<feature type="domain" description="Protein NO VEIN C-terminal" evidence="2">
    <location>
        <begin position="495"/>
        <end position="570"/>
    </location>
</feature>
<proteinExistence type="predicted"/>
<evidence type="ECO:0000256" key="1">
    <source>
        <dbReference type="SAM" id="MobiDB-lite"/>
    </source>
</evidence>
<dbReference type="NCBIfam" id="NF047352">
    <property type="entry name" value="P_loop_sacsin"/>
    <property type="match status" value="1"/>
</dbReference>
<dbReference type="EMBL" id="BAABKQ010000001">
    <property type="protein sequence ID" value="GAA4824254.1"/>
    <property type="molecule type" value="Genomic_DNA"/>
</dbReference>
<sequence length="608" mass="66242">MIEMIHHLSALQAQMVDEHRQAPGLFGEIARMEDLLADTYRNRVPYELLQNSDDAGSTIITITGLGGSVWSWANNGRSLPAVDAEALCRSASSTKHRGGDSIGYRGIGFKSLAAIASRVDIQSSDVAFTFDRKVTAQLLGERSPSAVPLIRIPCDIRNTDWIDGATFTIFGRGGADAPLAAIDPTSLLFLRHVYRVDISTSERPISIRVDRNEGGVTLHDQSGAARFGLLRHESATIAVPLDARAQSLIGLRGRLACGLPLDDEPGLPVAVSGDLLTDPSRTHAVVEDESTRQVLAEAASAIAHELTTPEAPLFQRLWELILEGEDLRSLLVSSHVTASSALLGALQREMKSRTKPFAYSPVPLTTDEVTYVFPAGAPVALYAKKNQRNARALKSVLGLDTLELQRLVDESVVAKLSDESIATLGTHLGEMARSYGRRLTAAEQRVVDRGPTVSPPPSPPVIVQRPTEDARQTHVPPTGEPLADIVSRWRTAEVATMEYLNGRGWRLEDVSGQNVGYDLSGSDPAGEPVRIEVKKVDHADARFAMTNNEMSLMLASPGGYLLAVLIGDGRYVKLMLVDPSNDELPRERVCRRWDWEFTDWARFATVVE</sequence>
<dbReference type="Gene3D" id="3.30.565.10">
    <property type="entry name" value="Histidine kinase-like ATPase, C-terminal domain"/>
    <property type="match status" value="1"/>
</dbReference>
<name>A0ABP9D0I9_9ACTN</name>
<protein>
    <recommendedName>
        <fullName evidence="2">Protein NO VEIN C-terminal domain-containing protein</fullName>
    </recommendedName>
</protein>
<dbReference type="Proteomes" id="UP001500839">
    <property type="component" value="Unassembled WGS sequence"/>
</dbReference>
<keyword evidence="4" id="KW-1185">Reference proteome</keyword>
<evidence type="ECO:0000313" key="4">
    <source>
        <dbReference type="Proteomes" id="UP001500839"/>
    </source>
</evidence>
<dbReference type="RefSeq" id="WP_200171385.1">
    <property type="nucleotide sequence ID" value="NZ_BAABKQ010000001.1"/>
</dbReference>
<feature type="region of interest" description="Disordered" evidence="1">
    <location>
        <begin position="447"/>
        <end position="481"/>
    </location>
</feature>
<gene>
    <name evidence="3" type="ORF">GCM10023353_36600</name>
</gene>
<dbReference type="Pfam" id="PF13020">
    <property type="entry name" value="NOV_C"/>
    <property type="match status" value="1"/>
</dbReference>
<comment type="caution">
    <text evidence="3">The sequence shown here is derived from an EMBL/GenBank/DDBJ whole genome shotgun (WGS) entry which is preliminary data.</text>
</comment>
<organism evidence="3 4">
    <name type="scientific">Tomitella cavernea</name>
    <dbReference type="NCBI Taxonomy" id="1387982"/>
    <lineage>
        <taxon>Bacteria</taxon>
        <taxon>Bacillati</taxon>
        <taxon>Actinomycetota</taxon>
        <taxon>Actinomycetes</taxon>
        <taxon>Mycobacteriales</taxon>
        <taxon>Tomitella</taxon>
    </lineage>
</organism>
<dbReference type="InterPro" id="IPR024975">
    <property type="entry name" value="NOV_C"/>
</dbReference>